<dbReference type="Gene3D" id="3.30.710.10">
    <property type="entry name" value="Potassium Channel Kv1.1, Chain A"/>
    <property type="match status" value="1"/>
</dbReference>
<reference evidence="3" key="1">
    <citation type="submission" date="2016-06" db="UniProtKB">
        <authorList>
            <consortium name="WormBaseParasite"/>
        </authorList>
    </citation>
    <scope>IDENTIFICATION</scope>
</reference>
<dbReference type="InterPro" id="IPR011333">
    <property type="entry name" value="SKP1/BTB/POZ_sf"/>
</dbReference>
<dbReference type="OrthoDB" id="6288502at2759"/>
<dbReference type="WBParaSite" id="ECPE_0001428201-mRNA-1">
    <property type="protein sequence ID" value="ECPE_0001428201-mRNA-1"/>
    <property type="gene ID" value="ECPE_0001428201"/>
</dbReference>
<evidence type="ECO:0000313" key="2">
    <source>
        <dbReference type="Proteomes" id="UP000272942"/>
    </source>
</evidence>
<evidence type="ECO:0000313" key="1">
    <source>
        <dbReference type="EMBL" id="VDP91514.1"/>
    </source>
</evidence>
<name>A0A183B4V7_9TREM</name>
<proteinExistence type="predicted"/>
<dbReference type="EMBL" id="UZAN01057081">
    <property type="protein sequence ID" value="VDP91514.1"/>
    <property type="molecule type" value="Genomic_DNA"/>
</dbReference>
<organism evidence="3">
    <name type="scientific">Echinostoma caproni</name>
    <dbReference type="NCBI Taxonomy" id="27848"/>
    <lineage>
        <taxon>Eukaryota</taxon>
        <taxon>Metazoa</taxon>
        <taxon>Spiralia</taxon>
        <taxon>Lophotrochozoa</taxon>
        <taxon>Platyhelminthes</taxon>
        <taxon>Trematoda</taxon>
        <taxon>Digenea</taxon>
        <taxon>Plagiorchiida</taxon>
        <taxon>Echinostomata</taxon>
        <taxon>Echinostomatoidea</taxon>
        <taxon>Echinostomatidae</taxon>
        <taxon>Echinostoma</taxon>
    </lineage>
</organism>
<protein>
    <submittedName>
        <fullName evidence="3">BTB domain-containing protein</fullName>
    </submittedName>
</protein>
<dbReference type="AlphaFoldDB" id="A0A183B4V7"/>
<keyword evidence="2" id="KW-1185">Reference proteome</keyword>
<gene>
    <name evidence="1" type="ORF">ECPE_LOCUS14242</name>
</gene>
<dbReference type="SUPFAM" id="SSF54695">
    <property type="entry name" value="POZ domain"/>
    <property type="match status" value="1"/>
</dbReference>
<accession>A0A183B4V7</accession>
<dbReference type="Proteomes" id="UP000272942">
    <property type="component" value="Unassembled WGS sequence"/>
</dbReference>
<evidence type="ECO:0000313" key="3">
    <source>
        <dbReference type="WBParaSite" id="ECPE_0001428201-mRNA-1"/>
    </source>
</evidence>
<sequence length="242" mass="26952">MNSEDCDPYVMDSSGLLRFSKAAKGSRKVFIDSSLQVFEPIFNYCYSGRLSVPLDLVPSVYLLAKRLEICVLQVALANHLSQNVTVGTIGELCRMTPLSQLIDSGCLETTENKDVIQAERTLALSICQFLVNKADSVACSLTGQLSARLIVNLTTDFLNGSATSERNRDLNMLSPQSDLIAFAVLKWAHRRLLAGERLARLLSSDEEDEVQMDSDSRDSPLHIPTQDVRVSDFLYFIDPDYY</sequence>
<reference evidence="1 2" key="2">
    <citation type="submission" date="2018-11" db="EMBL/GenBank/DDBJ databases">
        <authorList>
            <consortium name="Pathogen Informatics"/>
        </authorList>
    </citation>
    <scope>NUCLEOTIDE SEQUENCE [LARGE SCALE GENOMIC DNA]</scope>
    <source>
        <strain evidence="1 2">Egypt</strain>
    </source>
</reference>